<comment type="caution">
    <text evidence="2">The sequence shown here is derived from an EMBL/GenBank/DDBJ whole genome shotgun (WGS) entry which is preliminary data.</text>
</comment>
<dbReference type="AlphaFoldDB" id="A0A844XWF7"/>
<feature type="transmembrane region" description="Helical" evidence="1">
    <location>
        <begin position="159"/>
        <end position="179"/>
    </location>
</feature>
<feature type="transmembrane region" description="Helical" evidence="1">
    <location>
        <begin position="185"/>
        <end position="207"/>
    </location>
</feature>
<feature type="transmembrane region" description="Helical" evidence="1">
    <location>
        <begin position="91"/>
        <end position="110"/>
    </location>
</feature>
<dbReference type="RefSeq" id="WP_160606724.1">
    <property type="nucleotide sequence ID" value="NZ_WTYF01000004.1"/>
</dbReference>
<feature type="transmembrane region" description="Helical" evidence="1">
    <location>
        <begin position="64"/>
        <end position="84"/>
    </location>
</feature>
<name>A0A844XWF7_9SPHN</name>
<keyword evidence="1" id="KW-1133">Transmembrane helix</keyword>
<evidence type="ECO:0000256" key="1">
    <source>
        <dbReference type="SAM" id="Phobius"/>
    </source>
</evidence>
<reference evidence="2 3" key="1">
    <citation type="submission" date="2019-12" db="EMBL/GenBank/DDBJ databases">
        <title>Genomic-based taxomic classification of the family Erythrobacteraceae.</title>
        <authorList>
            <person name="Xu L."/>
        </authorList>
    </citation>
    <scope>NUCLEOTIDE SEQUENCE [LARGE SCALE GENOMIC DNA]</scope>
    <source>
        <strain evidence="2 3">DSM 16225</strain>
    </source>
</reference>
<proteinExistence type="predicted"/>
<keyword evidence="1" id="KW-0472">Membrane</keyword>
<feature type="transmembrane region" description="Helical" evidence="1">
    <location>
        <begin position="130"/>
        <end position="152"/>
    </location>
</feature>
<evidence type="ECO:0000313" key="3">
    <source>
        <dbReference type="Proteomes" id="UP000444185"/>
    </source>
</evidence>
<protein>
    <recommendedName>
        <fullName evidence="4">Metal-dependent hydrolase</fullName>
    </recommendedName>
</protein>
<organism evidence="2 3">
    <name type="scientific">Qipengyuania gaetbuli</name>
    <dbReference type="NCBI Taxonomy" id="266952"/>
    <lineage>
        <taxon>Bacteria</taxon>
        <taxon>Pseudomonadati</taxon>
        <taxon>Pseudomonadota</taxon>
        <taxon>Alphaproteobacteria</taxon>
        <taxon>Sphingomonadales</taxon>
        <taxon>Erythrobacteraceae</taxon>
        <taxon>Qipengyuania</taxon>
    </lineage>
</organism>
<feature type="transmembrane region" description="Helical" evidence="1">
    <location>
        <begin position="22"/>
        <end position="44"/>
    </location>
</feature>
<evidence type="ECO:0000313" key="2">
    <source>
        <dbReference type="EMBL" id="MXO50230.1"/>
    </source>
</evidence>
<dbReference type="OrthoDB" id="327431at2"/>
<dbReference type="EMBL" id="WTYF01000004">
    <property type="protein sequence ID" value="MXO50230.1"/>
    <property type="molecule type" value="Genomic_DNA"/>
</dbReference>
<sequence>MFIAHFAPAFAARAITDEAPKLGTLFIAAQLTDWAFFLFAMGGLEHLRLTPGITAMNPLDFYDYPITHSLVGTAGFALGFAIVVGVVLRNAIAATWAAIVVMSHWVLDWVSHRPDLTLAGGPDRHGLGLWNYPLAAMLVELALVGLCFWWYVRRTKGPVVPPLILLGTLLLFQAVNWFGPEPETVGFPFLVTGLVAFGILTLVASWVGSTRWHRNEVGLNRASPPL</sequence>
<evidence type="ECO:0008006" key="4">
    <source>
        <dbReference type="Google" id="ProtNLM"/>
    </source>
</evidence>
<keyword evidence="3" id="KW-1185">Reference proteome</keyword>
<dbReference type="Proteomes" id="UP000444185">
    <property type="component" value="Unassembled WGS sequence"/>
</dbReference>
<gene>
    <name evidence="2" type="ORF">GRI42_02810</name>
</gene>
<accession>A0A844XWF7</accession>
<keyword evidence="1" id="KW-0812">Transmembrane</keyword>